<protein>
    <recommendedName>
        <fullName evidence="3">DUF4232 domain-containing protein</fullName>
    </recommendedName>
</protein>
<dbReference type="Pfam" id="PF14016">
    <property type="entry name" value="DUF4232"/>
    <property type="match status" value="1"/>
</dbReference>
<proteinExistence type="predicted"/>
<evidence type="ECO:0000256" key="1">
    <source>
        <dbReference type="SAM" id="MobiDB-lite"/>
    </source>
</evidence>
<feature type="chain" id="PRO_5045156371" description="DUF4232 domain-containing protein" evidence="2">
    <location>
        <begin position="19"/>
        <end position="212"/>
    </location>
</feature>
<feature type="region of interest" description="Disordered" evidence="1">
    <location>
        <begin position="19"/>
        <end position="68"/>
    </location>
</feature>
<reference evidence="5" key="1">
    <citation type="journal article" date="2019" name="Int. J. Syst. Evol. Microbiol.">
        <title>The Global Catalogue of Microorganisms (GCM) 10K type strain sequencing project: providing services to taxonomists for standard genome sequencing and annotation.</title>
        <authorList>
            <consortium name="The Broad Institute Genomics Platform"/>
            <consortium name="The Broad Institute Genome Sequencing Center for Infectious Disease"/>
            <person name="Wu L."/>
            <person name="Ma J."/>
        </authorList>
    </citation>
    <scope>NUCLEOTIDE SEQUENCE [LARGE SCALE GENOMIC DNA]</scope>
    <source>
        <strain evidence="5">JCM 9377</strain>
    </source>
</reference>
<feature type="domain" description="DUF4232" evidence="3">
    <location>
        <begin position="68"/>
        <end position="200"/>
    </location>
</feature>
<feature type="signal peptide" evidence="2">
    <location>
        <begin position="1"/>
        <end position="18"/>
    </location>
</feature>
<keyword evidence="5" id="KW-1185">Reference proteome</keyword>
<comment type="caution">
    <text evidence="4">The sequence shown here is derived from an EMBL/GenBank/DDBJ whole genome shotgun (WGS) entry which is preliminary data.</text>
</comment>
<evidence type="ECO:0000313" key="5">
    <source>
        <dbReference type="Proteomes" id="UP001501237"/>
    </source>
</evidence>
<dbReference type="Proteomes" id="UP001501237">
    <property type="component" value="Unassembled WGS sequence"/>
</dbReference>
<sequence length="212" mass="21046">MKRTVTLLILAACAAACSSNDEPKAAPGSASPSATASASAPPSSSAAPSSPSVAPNASGSAKPTGNECANKDLRVEAGDSQGAAGTIYTRFVVTNKGTAACTLYGHPDVRPYKGNPPARVEGVKTARIAADDANFGGTPPATTLAPGTGTAVFFVVYGTAPVGDAACRKADGLLFTAPPRTTWAAAPAAEFELTSCGSPVEVSAIYPPSKTM</sequence>
<feature type="compositionally biased region" description="Low complexity" evidence="1">
    <location>
        <begin position="19"/>
        <end position="61"/>
    </location>
</feature>
<dbReference type="InterPro" id="IPR025326">
    <property type="entry name" value="DUF4232"/>
</dbReference>
<evidence type="ECO:0000313" key="4">
    <source>
        <dbReference type="EMBL" id="GAA3199617.1"/>
    </source>
</evidence>
<evidence type="ECO:0000256" key="2">
    <source>
        <dbReference type="SAM" id="SignalP"/>
    </source>
</evidence>
<keyword evidence="2" id="KW-0732">Signal</keyword>
<organism evidence="4 5">
    <name type="scientific">Actinocorallia longicatena</name>
    <dbReference type="NCBI Taxonomy" id="111803"/>
    <lineage>
        <taxon>Bacteria</taxon>
        <taxon>Bacillati</taxon>
        <taxon>Actinomycetota</taxon>
        <taxon>Actinomycetes</taxon>
        <taxon>Streptosporangiales</taxon>
        <taxon>Thermomonosporaceae</taxon>
        <taxon>Actinocorallia</taxon>
    </lineage>
</organism>
<accession>A0ABP6Q2G9</accession>
<name>A0ABP6Q2G9_9ACTN</name>
<evidence type="ECO:0000259" key="3">
    <source>
        <dbReference type="Pfam" id="PF14016"/>
    </source>
</evidence>
<dbReference type="EMBL" id="BAAAUV010000003">
    <property type="protein sequence ID" value="GAA3199617.1"/>
    <property type="molecule type" value="Genomic_DNA"/>
</dbReference>
<gene>
    <name evidence="4" type="ORF">GCM10010468_11910</name>
</gene>
<dbReference type="RefSeq" id="WP_344823041.1">
    <property type="nucleotide sequence ID" value="NZ_BAAAUV010000003.1"/>
</dbReference>